<comment type="caution">
    <text evidence="5">The sequence shown here is derived from an EMBL/GenBank/DDBJ whole genome shotgun (WGS) entry which is preliminary data.</text>
</comment>
<dbReference type="OrthoDB" id="34128at2"/>
<keyword evidence="5" id="KW-0378">Hydrolase</keyword>
<keyword evidence="6" id="KW-1185">Reference proteome</keyword>
<proteinExistence type="predicted"/>
<dbReference type="Gene3D" id="3.40.50.300">
    <property type="entry name" value="P-loop containing nucleotide triphosphate hydrolases"/>
    <property type="match status" value="1"/>
</dbReference>
<dbReference type="SUPFAM" id="SSF52540">
    <property type="entry name" value="P-loop containing nucleoside triphosphate hydrolases"/>
    <property type="match status" value="1"/>
</dbReference>
<keyword evidence="3 5" id="KW-0067">ATP-binding</keyword>
<dbReference type="InterPro" id="IPR027417">
    <property type="entry name" value="P-loop_NTPase"/>
</dbReference>
<name>A0A399FAJ4_9DEIN</name>
<dbReference type="EMBL" id="QWLB01000035">
    <property type="protein sequence ID" value="RIH91671.1"/>
    <property type="molecule type" value="Genomic_DNA"/>
</dbReference>
<dbReference type="GO" id="GO:0016887">
    <property type="term" value="F:ATP hydrolysis activity"/>
    <property type="evidence" value="ECO:0007669"/>
    <property type="project" value="InterPro"/>
</dbReference>
<dbReference type="FunFam" id="3.40.50.300:FF:000425">
    <property type="entry name" value="Probable ABC transporter, ATP-binding subunit"/>
    <property type="match status" value="1"/>
</dbReference>
<dbReference type="GO" id="GO:0005524">
    <property type="term" value="F:ATP binding"/>
    <property type="evidence" value="ECO:0007669"/>
    <property type="project" value="UniProtKB-KW"/>
</dbReference>
<dbReference type="InterPro" id="IPR050093">
    <property type="entry name" value="ABC_SmlMolc_Importer"/>
</dbReference>
<dbReference type="InterPro" id="IPR017871">
    <property type="entry name" value="ABC_transporter-like_CS"/>
</dbReference>
<evidence type="ECO:0000313" key="6">
    <source>
        <dbReference type="Proteomes" id="UP000266178"/>
    </source>
</evidence>
<dbReference type="Pfam" id="PF00005">
    <property type="entry name" value="ABC_tran"/>
    <property type="match status" value="1"/>
</dbReference>
<reference evidence="5 6" key="1">
    <citation type="submission" date="2018-08" db="EMBL/GenBank/DDBJ databases">
        <title>Meiothermus granaticius genome AF-68 sequencing project.</title>
        <authorList>
            <person name="Da Costa M.S."/>
            <person name="Albuquerque L."/>
            <person name="Raposo P."/>
            <person name="Froufe H.J.C."/>
            <person name="Barroso C.S."/>
            <person name="Egas C."/>
        </authorList>
    </citation>
    <scope>NUCLEOTIDE SEQUENCE [LARGE SCALE GENOMIC DNA]</scope>
    <source>
        <strain evidence="5 6">AF-68</strain>
    </source>
</reference>
<evidence type="ECO:0000259" key="4">
    <source>
        <dbReference type="PROSITE" id="PS50893"/>
    </source>
</evidence>
<gene>
    <name evidence="5" type="primary">potA_7</name>
    <name evidence="5" type="ORF">Mgrana_02412</name>
</gene>
<accession>A0A399FAJ4</accession>
<evidence type="ECO:0000256" key="1">
    <source>
        <dbReference type="ARBA" id="ARBA00022448"/>
    </source>
</evidence>
<dbReference type="AlphaFoldDB" id="A0A399FAJ4"/>
<dbReference type="InterPro" id="IPR003439">
    <property type="entry name" value="ABC_transporter-like_ATP-bd"/>
</dbReference>
<evidence type="ECO:0000256" key="3">
    <source>
        <dbReference type="ARBA" id="ARBA00022840"/>
    </source>
</evidence>
<dbReference type="PANTHER" id="PTHR42781:SF4">
    <property type="entry name" value="SPERMIDINE_PUTRESCINE IMPORT ATP-BINDING PROTEIN POTA"/>
    <property type="match status" value="1"/>
</dbReference>
<evidence type="ECO:0000313" key="5">
    <source>
        <dbReference type="EMBL" id="RIH91671.1"/>
    </source>
</evidence>
<sequence length="330" mass="36381">MLRLEHLRKTLASFTLEVPLLEVGDGEILGLLGPSGSGKTTLLRLIAGLEPPDSPPPRMLLDGVDLTPLPPERRGIGMVFQDYALFPHLNVRDNLAFGLREARWEPTRLQKRVDELLELTRLGPQAHKRPEALSGGERQRVALARALANLPGVLLLDEPLGALDRELREGLWLELRGLLRRAGVLTLVVTHDQPEAFALADRVALLRAGRVVQIDTPERLYNHPKDSWAAAFLGHKNLLSPEQSRLLGLSERPHLLPNRALHLGAGEPATVRERLFLGARTVLSLEWRGFSLYWEGDESQAQPGQTVSLRVELQQAVALEAGPIPGVGRG</sequence>
<dbReference type="SMART" id="SM00382">
    <property type="entry name" value="AAA"/>
    <property type="match status" value="1"/>
</dbReference>
<dbReference type="RefSeq" id="WP_119357873.1">
    <property type="nucleotide sequence ID" value="NZ_BJXM01000003.1"/>
</dbReference>
<keyword evidence="2" id="KW-0547">Nucleotide-binding</keyword>
<organism evidence="5 6">
    <name type="scientific">Meiothermus granaticius NBRC 107808</name>
    <dbReference type="NCBI Taxonomy" id="1227551"/>
    <lineage>
        <taxon>Bacteria</taxon>
        <taxon>Thermotogati</taxon>
        <taxon>Deinococcota</taxon>
        <taxon>Deinococci</taxon>
        <taxon>Thermales</taxon>
        <taxon>Thermaceae</taxon>
        <taxon>Meiothermus</taxon>
    </lineage>
</organism>
<dbReference type="PROSITE" id="PS00211">
    <property type="entry name" value="ABC_TRANSPORTER_1"/>
    <property type="match status" value="1"/>
</dbReference>
<dbReference type="InterPro" id="IPR003593">
    <property type="entry name" value="AAA+_ATPase"/>
</dbReference>
<dbReference type="PROSITE" id="PS50893">
    <property type="entry name" value="ABC_TRANSPORTER_2"/>
    <property type="match status" value="1"/>
</dbReference>
<feature type="domain" description="ABC transporter" evidence="4">
    <location>
        <begin position="2"/>
        <end position="233"/>
    </location>
</feature>
<protein>
    <submittedName>
        <fullName evidence="5">Spermidine/putrescine import ATP-binding protein PotA</fullName>
        <ecNumber evidence="5">3.6.3.31</ecNumber>
    </submittedName>
</protein>
<dbReference type="Proteomes" id="UP000266178">
    <property type="component" value="Unassembled WGS sequence"/>
</dbReference>
<keyword evidence="1" id="KW-0813">Transport</keyword>
<dbReference type="GO" id="GO:0015697">
    <property type="term" value="P:quaternary ammonium group transport"/>
    <property type="evidence" value="ECO:0007669"/>
    <property type="project" value="UniProtKB-ARBA"/>
</dbReference>
<evidence type="ECO:0000256" key="2">
    <source>
        <dbReference type="ARBA" id="ARBA00022741"/>
    </source>
</evidence>
<dbReference type="PANTHER" id="PTHR42781">
    <property type="entry name" value="SPERMIDINE/PUTRESCINE IMPORT ATP-BINDING PROTEIN POTA"/>
    <property type="match status" value="1"/>
</dbReference>
<dbReference type="EC" id="3.6.3.31" evidence="5"/>